<dbReference type="AlphaFoldDB" id="A0ABD3VHE1"/>
<reference evidence="2 3" key="1">
    <citation type="submission" date="2024-11" db="EMBL/GenBank/DDBJ databases">
        <title>Chromosome-level genome assembly of the freshwater bivalve Anodonta woodiana.</title>
        <authorList>
            <person name="Chen X."/>
        </authorList>
    </citation>
    <scope>NUCLEOTIDE SEQUENCE [LARGE SCALE GENOMIC DNA]</scope>
    <source>
        <strain evidence="2">MN2024</strain>
        <tissue evidence="2">Gills</tissue>
    </source>
</reference>
<feature type="coiled-coil region" evidence="1">
    <location>
        <begin position="177"/>
        <end position="204"/>
    </location>
</feature>
<name>A0ABD3VHE1_SINWO</name>
<accession>A0ABD3VHE1</accession>
<evidence type="ECO:0000313" key="2">
    <source>
        <dbReference type="EMBL" id="KAL3860999.1"/>
    </source>
</evidence>
<feature type="coiled-coil region" evidence="1">
    <location>
        <begin position="238"/>
        <end position="282"/>
    </location>
</feature>
<dbReference type="EMBL" id="JBJQND010000011">
    <property type="protein sequence ID" value="KAL3860999.1"/>
    <property type="molecule type" value="Genomic_DNA"/>
</dbReference>
<protein>
    <submittedName>
        <fullName evidence="2">Uncharacterized protein</fullName>
    </submittedName>
</protein>
<organism evidence="2 3">
    <name type="scientific">Sinanodonta woodiana</name>
    <name type="common">Chinese pond mussel</name>
    <name type="synonym">Anodonta woodiana</name>
    <dbReference type="NCBI Taxonomy" id="1069815"/>
    <lineage>
        <taxon>Eukaryota</taxon>
        <taxon>Metazoa</taxon>
        <taxon>Spiralia</taxon>
        <taxon>Lophotrochozoa</taxon>
        <taxon>Mollusca</taxon>
        <taxon>Bivalvia</taxon>
        <taxon>Autobranchia</taxon>
        <taxon>Heteroconchia</taxon>
        <taxon>Palaeoheterodonta</taxon>
        <taxon>Unionida</taxon>
        <taxon>Unionoidea</taxon>
        <taxon>Unionidae</taxon>
        <taxon>Unioninae</taxon>
        <taxon>Sinanodonta</taxon>
    </lineage>
</organism>
<comment type="caution">
    <text evidence="2">The sequence shown here is derived from an EMBL/GenBank/DDBJ whole genome shotgun (WGS) entry which is preliminary data.</text>
</comment>
<sequence>MEGTSLGPFCTKIRLSEEHLNELTSIKSLGNCHVKIGVLLELNTFLKSAAKVIDVAKCLQPKLSVFSDATLRTKLTRLLEVKKKLVSKKKVKGFCSVEDLQQQPFELQSKTLFATEFVAEMKLEERPIQDTDLCSQQSVQADNCSVNNDHDGTSHSTDMDNFEKAQKKTLNVYDYELNKKNKTLNKLMNEIENSKNDLKSLENKVGHFGVRNVNKRDEKASRITRQALRKSKAHVRGLTKIIEKLQNVKEENKQLAVEKEILKKELDMLNEKKLIIDSAENKKLNAQKSASYYKMKAKKLHQQIKSGESPNIDKFKHILVGENKELHNLQVQVEMLTEELNEKHCTKNLDGSYTDNVRLCVIELAALEVATEKISPAIEVVSRHIFRREIGKSDLPNSTSVQTIVNEGHYLAKAFIAAKLDTVGSWGLDRDGTTRKKKKIVDTSITLESGDVISLGLPVLPMKTQGLSMMLLRNI</sequence>
<dbReference type="Proteomes" id="UP001634394">
    <property type="component" value="Unassembled WGS sequence"/>
</dbReference>
<feature type="coiled-coil region" evidence="1">
    <location>
        <begin position="319"/>
        <end position="346"/>
    </location>
</feature>
<evidence type="ECO:0000256" key="1">
    <source>
        <dbReference type="SAM" id="Coils"/>
    </source>
</evidence>
<keyword evidence="3" id="KW-1185">Reference proteome</keyword>
<proteinExistence type="predicted"/>
<evidence type="ECO:0000313" key="3">
    <source>
        <dbReference type="Proteomes" id="UP001634394"/>
    </source>
</evidence>
<keyword evidence="1" id="KW-0175">Coiled coil</keyword>
<gene>
    <name evidence="2" type="ORF">ACJMK2_007092</name>
</gene>